<dbReference type="RefSeq" id="XP_060412375.1">
    <property type="nucleotide sequence ID" value="XM_060564988.1"/>
</dbReference>
<gene>
    <name evidence="1" type="ORF">LY79DRAFT_704836</name>
</gene>
<name>A0AAD8PV97_9PEZI</name>
<dbReference type="EMBL" id="JAHLJV010000045">
    <property type="protein sequence ID" value="KAK1585349.1"/>
    <property type="molecule type" value="Genomic_DNA"/>
</dbReference>
<proteinExistence type="predicted"/>
<sequence length="88" mass="9749">MAARQDSNNIAWDRTDDLWDEAALGPPVCNDVAAVHNSTSVDDILSLIRDDGDDEWLAASTSPGLLGVIVRIKFRIYPDFKVYAQQKT</sequence>
<evidence type="ECO:0000313" key="2">
    <source>
        <dbReference type="Proteomes" id="UP001230504"/>
    </source>
</evidence>
<reference evidence="1" key="1">
    <citation type="submission" date="2021-06" db="EMBL/GenBank/DDBJ databases">
        <title>Comparative genomics, transcriptomics and evolutionary studies reveal genomic signatures of adaptation to plant cell wall in hemibiotrophic fungi.</title>
        <authorList>
            <consortium name="DOE Joint Genome Institute"/>
            <person name="Baroncelli R."/>
            <person name="Diaz J.F."/>
            <person name="Benocci T."/>
            <person name="Peng M."/>
            <person name="Battaglia E."/>
            <person name="Haridas S."/>
            <person name="Andreopoulos W."/>
            <person name="Labutti K."/>
            <person name="Pangilinan J."/>
            <person name="Floch G.L."/>
            <person name="Makela M.R."/>
            <person name="Henrissat B."/>
            <person name="Grigoriev I.V."/>
            <person name="Crouch J.A."/>
            <person name="De Vries R.P."/>
            <person name="Sukno S.A."/>
            <person name="Thon M.R."/>
        </authorList>
    </citation>
    <scope>NUCLEOTIDE SEQUENCE</scope>
    <source>
        <strain evidence="1">CBS 125086</strain>
    </source>
</reference>
<comment type="caution">
    <text evidence="1">The sequence shown here is derived from an EMBL/GenBank/DDBJ whole genome shotgun (WGS) entry which is preliminary data.</text>
</comment>
<accession>A0AAD8PV97</accession>
<keyword evidence="2" id="KW-1185">Reference proteome</keyword>
<dbReference type="AlphaFoldDB" id="A0AAD8PV97"/>
<dbReference type="GeneID" id="85449228"/>
<dbReference type="Proteomes" id="UP001230504">
    <property type="component" value="Unassembled WGS sequence"/>
</dbReference>
<protein>
    <submittedName>
        <fullName evidence="1">Uncharacterized protein</fullName>
    </submittedName>
</protein>
<evidence type="ECO:0000313" key="1">
    <source>
        <dbReference type="EMBL" id="KAK1585349.1"/>
    </source>
</evidence>
<organism evidence="1 2">
    <name type="scientific">Colletotrichum navitas</name>
    <dbReference type="NCBI Taxonomy" id="681940"/>
    <lineage>
        <taxon>Eukaryota</taxon>
        <taxon>Fungi</taxon>
        <taxon>Dikarya</taxon>
        <taxon>Ascomycota</taxon>
        <taxon>Pezizomycotina</taxon>
        <taxon>Sordariomycetes</taxon>
        <taxon>Hypocreomycetidae</taxon>
        <taxon>Glomerellales</taxon>
        <taxon>Glomerellaceae</taxon>
        <taxon>Colletotrichum</taxon>
        <taxon>Colletotrichum graminicola species complex</taxon>
    </lineage>
</organism>